<feature type="compositionally biased region" description="Pro residues" evidence="1">
    <location>
        <begin position="33"/>
        <end position="51"/>
    </location>
</feature>
<dbReference type="RefSeq" id="WP_030728452.1">
    <property type="nucleotide sequence ID" value="NZ_CP009922.3"/>
</dbReference>
<evidence type="ECO:0000256" key="1">
    <source>
        <dbReference type="SAM" id="MobiDB-lite"/>
    </source>
</evidence>
<dbReference type="STRING" id="408015.SXIM_35840"/>
<dbReference type="PATRIC" id="fig|408015.6.peg.3633"/>
<dbReference type="HOGENOM" id="CLU_2511428_0_0_11"/>
<dbReference type="Proteomes" id="UP000034034">
    <property type="component" value="Chromosome"/>
</dbReference>
<organism evidence="2 3">
    <name type="scientific">Streptomyces xiamenensis</name>
    <dbReference type="NCBI Taxonomy" id="408015"/>
    <lineage>
        <taxon>Bacteria</taxon>
        <taxon>Bacillati</taxon>
        <taxon>Actinomycetota</taxon>
        <taxon>Actinomycetes</taxon>
        <taxon>Kitasatosporales</taxon>
        <taxon>Streptomycetaceae</taxon>
        <taxon>Streptomyces</taxon>
    </lineage>
</organism>
<evidence type="ECO:0000313" key="3">
    <source>
        <dbReference type="Proteomes" id="UP000034034"/>
    </source>
</evidence>
<keyword evidence="3" id="KW-1185">Reference proteome</keyword>
<dbReference type="AlphaFoldDB" id="A0A0F7FWM7"/>
<name>A0A0F7FWM7_9ACTN</name>
<dbReference type="EMBL" id="CP009922">
    <property type="protein sequence ID" value="AKG44968.1"/>
    <property type="molecule type" value="Genomic_DNA"/>
</dbReference>
<dbReference type="KEGG" id="sxi:SXIM_35840"/>
<gene>
    <name evidence="2" type="ORF">SXIM_35840</name>
</gene>
<sequence length="85" mass="8640">MAARLKAALRSFVAFLGDGFMWSGQLWTGVPCVPTPAAAPDPDPTSPPDPATAPGGADEHPGAPPGAPLSSAEHAAWAALLERLR</sequence>
<evidence type="ECO:0000313" key="2">
    <source>
        <dbReference type="EMBL" id="AKG44968.1"/>
    </source>
</evidence>
<protein>
    <submittedName>
        <fullName evidence="2">Uncharacterized protein</fullName>
    </submittedName>
</protein>
<feature type="region of interest" description="Disordered" evidence="1">
    <location>
        <begin position="32"/>
        <end position="72"/>
    </location>
</feature>
<proteinExistence type="predicted"/>
<reference evidence="2" key="1">
    <citation type="submission" date="2019-08" db="EMBL/GenBank/DDBJ databases">
        <title>Complete genome sequence of a mangrove-derived Streptomyces xiamenensis.</title>
        <authorList>
            <person name="Xu J."/>
        </authorList>
    </citation>
    <scope>NUCLEOTIDE SEQUENCE</scope>
    <source>
        <strain evidence="2">318</strain>
    </source>
</reference>
<accession>A0A0F7FWM7</accession>